<evidence type="ECO:0000256" key="2">
    <source>
        <dbReference type="ARBA" id="ARBA00023015"/>
    </source>
</evidence>
<evidence type="ECO:0000313" key="6">
    <source>
        <dbReference type="Proteomes" id="UP000222542"/>
    </source>
</evidence>
<accession>A0A1U8H7Y8</accession>
<dbReference type="Proteomes" id="UP000222542">
    <property type="component" value="Unassembled WGS sequence"/>
</dbReference>
<dbReference type="InterPro" id="IPR009072">
    <property type="entry name" value="Histone-fold"/>
</dbReference>
<dbReference type="InterPro" id="IPR027113">
    <property type="entry name" value="Transc_fact_NFYB/HAP3"/>
</dbReference>
<keyword evidence="6" id="KW-1185">Reference proteome</keyword>
<dbReference type="GO" id="GO:0001228">
    <property type="term" value="F:DNA-binding transcription activator activity, RNA polymerase II-specific"/>
    <property type="evidence" value="ECO:0007669"/>
    <property type="project" value="InterPro"/>
</dbReference>
<dbReference type="GO" id="GO:0006357">
    <property type="term" value="P:regulation of transcription by RNA polymerase II"/>
    <property type="evidence" value="ECO:0000318"/>
    <property type="project" value="GO_Central"/>
</dbReference>
<dbReference type="GO" id="GO:0016602">
    <property type="term" value="C:CCAAT-binding factor complex"/>
    <property type="evidence" value="ECO:0000318"/>
    <property type="project" value="GO_Central"/>
</dbReference>
<protein>
    <recommendedName>
        <fullName evidence="4">Transcription factor CBF/NF-Y/archaeal histone domain-containing protein</fullName>
    </recommendedName>
</protein>
<sequence>MHKTLPMHATINDDAVEAIQKIMSYFIHRITIKANEYYHMDKRKIVTAEDIIWAMNNVGLHNYGELLTHYLHKYRQENSMHYLWSNVMQPNAPSSLIFSINSVPMMSHGYPHFSPNVLLNDLVVAVMSNVRKENIVAENDEDPDSSESSSS</sequence>
<dbReference type="STRING" id="4072.A0A1U8H7Y8"/>
<keyword evidence="2" id="KW-0805">Transcription regulation</keyword>
<dbReference type="AlphaFoldDB" id="A0A1U8H7Y8"/>
<proteinExistence type="inferred from homology"/>
<dbReference type="EMBL" id="AYRZ02000007">
    <property type="protein sequence ID" value="PHT77395.1"/>
    <property type="molecule type" value="Genomic_DNA"/>
</dbReference>
<name>A0A1U8H7Y8_CAPAN</name>
<comment type="caution">
    <text evidence="5">The sequence shown here is derived from an EMBL/GenBank/DDBJ whole genome shotgun (WGS) entry which is preliminary data.</text>
</comment>
<dbReference type="SMR" id="A0A1U8H7Y8"/>
<evidence type="ECO:0000256" key="3">
    <source>
        <dbReference type="ARBA" id="ARBA00023163"/>
    </source>
</evidence>
<organism evidence="5 6">
    <name type="scientific">Capsicum annuum</name>
    <name type="common">Capsicum pepper</name>
    <dbReference type="NCBI Taxonomy" id="4072"/>
    <lineage>
        <taxon>Eukaryota</taxon>
        <taxon>Viridiplantae</taxon>
        <taxon>Streptophyta</taxon>
        <taxon>Embryophyta</taxon>
        <taxon>Tracheophyta</taxon>
        <taxon>Spermatophyta</taxon>
        <taxon>Magnoliopsida</taxon>
        <taxon>eudicotyledons</taxon>
        <taxon>Gunneridae</taxon>
        <taxon>Pentapetalae</taxon>
        <taxon>asterids</taxon>
        <taxon>lamiids</taxon>
        <taxon>Solanales</taxon>
        <taxon>Solanaceae</taxon>
        <taxon>Solanoideae</taxon>
        <taxon>Capsiceae</taxon>
        <taxon>Capsicum</taxon>
    </lineage>
</organism>
<feature type="domain" description="Transcription factor CBF/NF-Y/archaeal histone" evidence="4">
    <location>
        <begin position="1"/>
        <end position="55"/>
    </location>
</feature>
<dbReference type="Pfam" id="PF00808">
    <property type="entry name" value="CBFD_NFYB_HMF"/>
    <property type="match status" value="1"/>
</dbReference>
<evidence type="ECO:0000259" key="4">
    <source>
        <dbReference type="Pfam" id="PF00808"/>
    </source>
</evidence>
<dbReference type="GO" id="GO:0000981">
    <property type="term" value="F:DNA-binding transcription factor activity, RNA polymerase II-specific"/>
    <property type="evidence" value="ECO:0000318"/>
    <property type="project" value="GO_Central"/>
</dbReference>
<evidence type="ECO:0000313" key="5">
    <source>
        <dbReference type="EMBL" id="PHT77395.1"/>
    </source>
</evidence>
<dbReference type="Gene3D" id="1.10.20.10">
    <property type="entry name" value="Histone, subunit A"/>
    <property type="match status" value="1"/>
</dbReference>
<dbReference type="PANTHER" id="PTHR11064">
    <property type="entry name" value="CCAAT-BINDING TRANSCRIPTION FACTOR-RELATED"/>
    <property type="match status" value="1"/>
</dbReference>
<dbReference type="GO" id="GO:0046982">
    <property type="term" value="F:protein heterodimerization activity"/>
    <property type="evidence" value="ECO:0007669"/>
    <property type="project" value="InterPro"/>
</dbReference>
<dbReference type="SUPFAM" id="SSF47113">
    <property type="entry name" value="Histone-fold"/>
    <property type="match status" value="1"/>
</dbReference>
<dbReference type="InterPro" id="IPR003958">
    <property type="entry name" value="CBFA_NFYB_domain"/>
</dbReference>
<reference evidence="5 6" key="2">
    <citation type="journal article" date="2017" name="Genome Biol.">
        <title>New reference genome sequences of hot pepper reveal the massive evolution of plant disease-resistance genes by retroduplication.</title>
        <authorList>
            <person name="Kim S."/>
            <person name="Park J."/>
            <person name="Yeom S.I."/>
            <person name="Kim Y.M."/>
            <person name="Seo E."/>
            <person name="Kim K.T."/>
            <person name="Kim M.S."/>
            <person name="Lee J.M."/>
            <person name="Cheong K."/>
            <person name="Shin H.S."/>
            <person name="Kim S.B."/>
            <person name="Han K."/>
            <person name="Lee J."/>
            <person name="Park M."/>
            <person name="Lee H.A."/>
            <person name="Lee H.Y."/>
            <person name="Lee Y."/>
            <person name="Oh S."/>
            <person name="Lee J.H."/>
            <person name="Choi E."/>
            <person name="Choi E."/>
            <person name="Lee S.E."/>
            <person name="Jeon J."/>
            <person name="Kim H."/>
            <person name="Choi G."/>
            <person name="Song H."/>
            <person name="Lee J."/>
            <person name="Lee S.C."/>
            <person name="Kwon J.K."/>
            <person name="Lee H.Y."/>
            <person name="Koo N."/>
            <person name="Hong Y."/>
            <person name="Kim R.W."/>
            <person name="Kang W.H."/>
            <person name="Huh J.H."/>
            <person name="Kang B.C."/>
            <person name="Yang T.J."/>
            <person name="Lee Y.H."/>
            <person name="Bennetzen J.L."/>
            <person name="Choi D."/>
        </authorList>
    </citation>
    <scope>NUCLEOTIDE SEQUENCE [LARGE SCALE GENOMIC DNA]</scope>
    <source>
        <strain evidence="6">cv. CM334</strain>
    </source>
</reference>
<gene>
    <name evidence="5" type="ORF">T459_20917</name>
</gene>
<dbReference type="OrthoDB" id="1294928at2759"/>
<comment type="similarity">
    <text evidence="1">Belongs to the NFYB/HAP3 subunit family.</text>
</comment>
<keyword evidence="3" id="KW-0804">Transcription</keyword>
<evidence type="ECO:0000256" key="1">
    <source>
        <dbReference type="ARBA" id="ARBA00009053"/>
    </source>
</evidence>
<dbReference type="PANTHER" id="PTHR11064:SF115">
    <property type="entry name" value="NUCLEAR TRANSCRIPTION FACTOR Y SUBUNIT B-9"/>
    <property type="match status" value="1"/>
</dbReference>
<reference evidence="5 6" key="1">
    <citation type="journal article" date="2014" name="Nat. Genet.">
        <title>Genome sequence of the hot pepper provides insights into the evolution of pungency in Capsicum species.</title>
        <authorList>
            <person name="Kim S."/>
            <person name="Park M."/>
            <person name="Yeom S.I."/>
            <person name="Kim Y.M."/>
            <person name="Lee J.M."/>
            <person name="Lee H.A."/>
            <person name="Seo E."/>
            <person name="Choi J."/>
            <person name="Cheong K."/>
            <person name="Kim K.T."/>
            <person name="Jung K."/>
            <person name="Lee G.W."/>
            <person name="Oh S.K."/>
            <person name="Bae C."/>
            <person name="Kim S.B."/>
            <person name="Lee H.Y."/>
            <person name="Kim S.Y."/>
            <person name="Kim M.S."/>
            <person name="Kang B.C."/>
            <person name="Jo Y.D."/>
            <person name="Yang H.B."/>
            <person name="Jeong H.J."/>
            <person name="Kang W.H."/>
            <person name="Kwon J.K."/>
            <person name="Shin C."/>
            <person name="Lim J.Y."/>
            <person name="Park J.H."/>
            <person name="Huh J.H."/>
            <person name="Kim J.S."/>
            <person name="Kim B.D."/>
            <person name="Cohen O."/>
            <person name="Paran I."/>
            <person name="Suh M.C."/>
            <person name="Lee S.B."/>
            <person name="Kim Y.K."/>
            <person name="Shin Y."/>
            <person name="Noh S.J."/>
            <person name="Park J."/>
            <person name="Seo Y.S."/>
            <person name="Kwon S.Y."/>
            <person name="Kim H.A."/>
            <person name="Park J.M."/>
            <person name="Kim H.J."/>
            <person name="Choi S.B."/>
            <person name="Bosland P.W."/>
            <person name="Reeves G."/>
            <person name="Jo S.H."/>
            <person name="Lee B.W."/>
            <person name="Cho H.T."/>
            <person name="Choi H.S."/>
            <person name="Lee M.S."/>
            <person name="Yu Y."/>
            <person name="Do Choi Y."/>
            <person name="Park B.S."/>
            <person name="van Deynze A."/>
            <person name="Ashrafi H."/>
            <person name="Hill T."/>
            <person name="Kim W.T."/>
            <person name="Pai H.S."/>
            <person name="Ahn H.K."/>
            <person name="Yeam I."/>
            <person name="Giovannoni J.J."/>
            <person name="Rose J.K."/>
            <person name="Sorensen I."/>
            <person name="Lee S.J."/>
            <person name="Kim R.W."/>
            <person name="Choi I.Y."/>
            <person name="Choi B.S."/>
            <person name="Lim J.S."/>
            <person name="Lee Y.H."/>
            <person name="Choi D."/>
        </authorList>
    </citation>
    <scope>NUCLEOTIDE SEQUENCE [LARGE SCALE GENOMIC DNA]</scope>
    <source>
        <strain evidence="6">cv. CM334</strain>
    </source>
</reference>
<dbReference type="Gramene" id="PHT77395">
    <property type="protein sequence ID" value="PHT77395"/>
    <property type="gene ID" value="T459_20917"/>
</dbReference>